<accession>A0ABD1RF16</accession>
<dbReference type="AlphaFoldDB" id="A0ABD1RF16"/>
<proteinExistence type="predicted"/>
<dbReference type="EMBL" id="JBFOLK010000009">
    <property type="protein sequence ID" value="KAL2486736.1"/>
    <property type="molecule type" value="Genomic_DNA"/>
</dbReference>
<evidence type="ECO:0000313" key="1">
    <source>
        <dbReference type="EMBL" id="KAL2486736.1"/>
    </source>
</evidence>
<evidence type="ECO:0000313" key="2">
    <source>
        <dbReference type="Proteomes" id="UP001604336"/>
    </source>
</evidence>
<gene>
    <name evidence="1" type="ORF">Adt_31492</name>
</gene>
<keyword evidence="2" id="KW-1185">Reference proteome</keyword>
<dbReference type="Proteomes" id="UP001604336">
    <property type="component" value="Unassembled WGS sequence"/>
</dbReference>
<reference evidence="2" key="1">
    <citation type="submission" date="2024-07" db="EMBL/GenBank/DDBJ databases">
        <title>Two chromosome-level genome assemblies of Korean endemic species Abeliophyllum distichum and Forsythia ovata (Oleaceae).</title>
        <authorList>
            <person name="Jang H."/>
        </authorList>
    </citation>
    <scope>NUCLEOTIDE SEQUENCE [LARGE SCALE GENOMIC DNA]</scope>
</reference>
<comment type="caution">
    <text evidence="1">The sequence shown here is derived from an EMBL/GenBank/DDBJ whole genome shotgun (WGS) entry which is preliminary data.</text>
</comment>
<protein>
    <submittedName>
        <fullName evidence="1">Uncharacterized protein</fullName>
    </submittedName>
</protein>
<sequence length="114" mass="12702">MCSPGDVASLGGNKYFDTFVDDASRKLQPIVGDNIITTDDDVDDIIHGDMLVDEIANQGEQILDEGEDEESHVRMSTREHVPSSRYPTSDYILLTTDGELESLLELQIYSDKVH</sequence>
<organism evidence="1 2">
    <name type="scientific">Abeliophyllum distichum</name>
    <dbReference type="NCBI Taxonomy" id="126358"/>
    <lineage>
        <taxon>Eukaryota</taxon>
        <taxon>Viridiplantae</taxon>
        <taxon>Streptophyta</taxon>
        <taxon>Embryophyta</taxon>
        <taxon>Tracheophyta</taxon>
        <taxon>Spermatophyta</taxon>
        <taxon>Magnoliopsida</taxon>
        <taxon>eudicotyledons</taxon>
        <taxon>Gunneridae</taxon>
        <taxon>Pentapetalae</taxon>
        <taxon>asterids</taxon>
        <taxon>lamiids</taxon>
        <taxon>Lamiales</taxon>
        <taxon>Oleaceae</taxon>
        <taxon>Forsythieae</taxon>
        <taxon>Abeliophyllum</taxon>
    </lineage>
</organism>
<name>A0ABD1RF16_9LAMI</name>